<accession>A0A1T4YJR3</accession>
<keyword evidence="4" id="KW-1185">Reference proteome</keyword>
<gene>
    <name evidence="3" type="ORF">SAMN04244570_2745</name>
</gene>
<dbReference type="EMBL" id="FUYJ01000005">
    <property type="protein sequence ID" value="SKB01515.1"/>
    <property type="molecule type" value="Genomic_DNA"/>
</dbReference>
<dbReference type="RefSeq" id="WP_078818006.1">
    <property type="nucleotide sequence ID" value="NZ_FUYJ01000005.1"/>
</dbReference>
<feature type="signal peptide" evidence="1">
    <location>
        <begin position="1"/>
        <end position="22"/>
    </location>
</feature>
<dbReference type="PANTHER" id="PTHR43308">
    <property type="entry name" value="OUTER MEMBRANE PROTEIN ALPHA-RELATED"/>
    <property type="match status" value="1"/>
</dbReference>
<dbReference type="PROSITE" id="PS51272">
    <property type="entry name" value="SLH"/>
    <property type="match status" value="3"/>
</dbReference>
<sequence length="494" mass="54657">MRKKLLMIIGALLLLCSLPLSGTFATSTKHFSDVPPSKHFAEAVYDLAERNIIGGYPDGTFKPGNSITRGQAAAIIAKLIKLDTSKLKDPGFKDVPKANGYYKAIAAMAEKSIISGYGDGRFGPNDPITRAQMASILVKAFDLPRYNFNSYKSPFEDVHRGVGHDPNILTIYRLGITTGTSPDRFSPNTSITRGQAAKMMKATEEAKSQIVTVKASDFGWDQFKMYDSNHKDTGIYQAVEGKNKPTGGVTDRIHLVPLKEGDGTFKAALVYSGNPDKKFYRKYYVHVKEVNGKLKLKLERTEDFLPSPVAIGVENKGPVQNISLSTMDGKKITDNMKFTKCLSFSPSDCVDNDETDSEGKYRNVHIVIDQPGRYIATIRFEDGKEVRYGLEAVSSAPSFKFSFKVLEERPNASLDLGANYDIGKHILPKGSEQIAEITRDEGTNMFHVVGKKAGAVEIKLPDHKKLDLMGLHVRVQEMGPIIQVEIYELMDTHM</sequence>
<dbReference type="AlphaFoldDB" id="A0A1T4YJR3"/>
<dbReference type="Pfam" id="PF00395">
    <property type="entry name" value="SLH"/>
    <property type="match status" value="3"/>
</dbReference>
<feature type="chain" id="PRO_5039389778" evidence="1">
    <location>
        <begin position="23"/>
        <end position="494"/>
    </location>
</feature>
<evidence type="ECO:0000313" key="4">
    <source>
        <dbReference type="Proteomes" id="UP000190042"/>
    </source>
</evidence>
<dbReference type="Proteomes" id="UP000190042">
    <property type="component" value="Unassembled WGS sequence"/>
</dbReference>
<feature type="domain" description="SLH" evidence="2">
    <location>
        <begin position="88"/>
        <end position="151"/>
    </location>
</feature>
<evidence type="ECO:0000259" key="2">
    <source>
        <dbReference type="PROSITE" id="PS51272"/>
    </source>
</evidence>
<feature type="domain" description="SLH" evidence="2">
    <location>
        <begin position="152"/>
        <end position="214"/>
    </location>
</feature>
<organism evidence="3 4">
    <name type="scientific">Sporosarcina newyorkensis</name>
    <dbReference type="NCBI Taxonomy" id="759851"/>
    <lineage>
        <taxon>Bacteria</taxon>
        <taxon>Bacillati</taxon>
        <taxon>Bacillota</taxon>
        <taxon>Bacilli</taxon>
        <taxon>Bacillales</taxon>
        <taxon>Caryophanaceae</taxon>
        <taxon>Sporosarcina</taxon>
    </lineage>
</organism>
<dbReference type="InterPro" id="IPR001119">
    <property type="entry name" value="SLH_dom"/>
</dbReference>
<keyword evidence="1" id="KW-0732">Signal</keyword>
<evidence type="ECO:0000256" key="1">
    <source>
        <dbReference type="SAM" id="SignalP"/>
    </source>
</evidence>
<protein>
    <submittedName>
        <fullName evidence="3">S-layer homology domain-containing protein</fullName>
    </submittedName>
</protein>
<reference evidence="4" key="1">
    <citation type="submission" date="2017-02" db="EMBL/GenBank/DDBJ databases">
        <authorList>
            <person name="Varghese N."/>
            <person name="Submissions S."/>
        </authorList>
    </citation>
    <scope>NUCLEOTIDE SEQUENCE [LARGE SCALE GENOMIC DNA]</scope>
    <source>
        <strain evidence="4">DSM 23966</strain>
    </source>
</reference>
<feature type="domain" description="SLH" evidence="2">
    <location>
        <begin position="27"/>
        <end position="87"/>
    </location>
</feature>
<name>A0A1T4YJR3_9BACL</name>
<proteinExistence type="predicted"/>
<dbReference type="InterPro" id="IPR051465">
    <property type="entry name" value="Cell_Envelope_Struct_Comp"/>
</dbReference>
<evidence type="ECO:0000313" key="3">
    <source>
        <dbReference type="EMBL" id="SKB01515.1"/>
    </source>
</evidence>